<dbReference type="GO" id="GO:0003677">
    <property type="term" value="F:DNA binding"/>
    <property type="evidence" value="ECO:0007669"/>
    <property type="project" value="UniProtKB-KW"/>
</dbReference>
<protein>
    <recommendedName>
        <fullName evidence="10">Histone H4</fullName>
    </recommendedName>
</protein>
<proteinExistence type="inferred from homology"/>
<evidence type="ECO:0000313" key="14">
    <source>
        <dbReference type="Proteomes" id="UP001056384"/>
    </source>
</evidence>
<dbReference type="Pfam" id="PF00808">
    <property type="entry name" value="CBFD_NFYB_HMF"/>
    <property type="match status" value="1"/>
</dbReference>
<organism evidence="13 14">
    <name type="scientific">Septoria linicola</name>
    <dbReference type="NCBI Taxonomy" id="215465"/>
    <lineage>
        <taxon>Eukaryota</taxon>
        <taxon>Fungi</taxon>
        <taxon>Dikarya</taxon>
        <taxon>Ascomycota</taxon>
        <taxon>Pezizomycotina</taxon>
        <taxon>Dothideomycetes</taxon>
        <taxon>Dothideomycetidae</taxon>
        <taxon>Mycosphaerellales</taxon>
        <taxon>Mycosphaerellaceae</taxon>
        <taxon>Septoria</taxon>
    </lineage>
</organism>
<evidence type="ECO:0000256" key="7">
    <source>
        <dbReference type="ARBA" id="ARBA00023125"/>
    </source>
</evidence>
<keyword evidence="9 10" id="KW-0544">Nucleosome core</keyword>
<evidence type="ECO:0000256" key="2">
    <source>
        <dbReference type="ARBA" id="ARBA00004123"/>
    </source>
</evidence>
<evidence type="ECO:0000256" key="10">
    <source>
        <dbReference type="RuleBase" id="RU000528"/>
    </source>
</evidence>
<dbReference type="AlphaFoldDB" id="A0A9Q9AXQ7"/>
<evidence type="ECO:0000256" key="8">
    <source>
        <dbReference type="ARBA" id="ARBA00023242"/>
    </source>
</evidence>
<dbReference type="InterPro" id="IPR003958">
    <property type="entry name" value="CBFA_NFYB_domain"/>
</dbReference>
<gene>
    <name evidence="13" type="ORF">Slin15195_G103130</name>
</gene>
<dbReference type="GO" id="GO:0030527">
    <property type="term" value="F:structural constituent of chromatin"/>
    <property type="evidence" value="ECO:0007669"/>
    <property type="project" value="InterPro"/>
</dbReference>
<evidence type="ECO:0000256" key="11">
    <source>
        <dbReference type="SAM" id="MobiDB-lite"/>
    </source>
</evidence>
<dbReference type="EMBL" id="CP099426">
    <property type="protein sequence ID" value="USW56994.1"/>
    <property type="molecule type" value="Genomic_DNA"/>
</dbReference>
<accession>A0A9Q9AXQ7</accession>
<dbReference type="SUPFAM" id="SSF47113">
    <property type="entry name" value="Histone-fold"/>
    <property type="match status" value="1"/>
</dbReference>
<dbReference type="GO" id="GO:0005634">
    <property type="term" value="C:nucleus"/>
    <property type="evidence" value="ECO:0007669"/>
    <property type="project" value="UniProtKB-SubCell"/>
</dbReference>
<feature type="region of interest" description="Disordered" evidence="11">
    <location>
        <begin position="23"/>
        <end position="53"/>
    </location>
</feature>
<dbReference type="Gene3D" id="1.10.20.10">
    <property type="entry name" value="Histone, subunit A"/>
    <property type="match status" value="1"/>
</dbReference>
<evidence type="ECO:0000313" key="13">
    <source>
        <dbReference type="EMBL" id="USW56994.1"/>
    </source>
</evidence>
<evidence type="ECO:0000259" key="12">
    <source>
        <dbReference type="Pfam" id="PF00808"/>
    </source>
</evidence>
<keyword evidence="7 10" id="KW-0238">DNA-binding</keyword>
<comment type="function">
    <text evidence="1 10">Core component of nucleosome. Nucleosomes wrap and compact DNA into chromatin, limiting DNA accessibility to the cellular machineries which require DNA as a template. Histones thereby play a central role in transcription regulation, DNA repair, DNA replication and chromosomal stability. DNA accessibility is regulated via a complex set of post-translational modifications of histones, also called histone code, and nucleosome remodeling.</text>
</comment>
<comment type="similarity">
    <text evidence="4 10">Belongs to the histone H4 family.</text>
</comment>
<keyword evidence="14" id="KW-1185">Reference proteome</keyword>
<dbReference type="InterPro" id="IPR009072">
    <property type="entry name" value="Histone-fold"/>
</dbReference>
<keyword evidence="8 10" id="KW-0539">Nucleus</keyword>
<dbReference type="FunFam" id="1.10.20.10:FF:000012">
    <property type="entry name" value="Histone H4"/>
    <property type="match status" value="1"/>
</dbReference>
<dbReference type="GO" id="GO:0000786">
    <property type="term" value="C:nucleosome"/>
    <property type="evidence" value="ECO:0007669"/>
    <property type="project" value="UniProtKB-KW"/>
</dbReference>
<evidence type="ECO:0000256" key="9">
    <source>
        <dbReference type="ARBA" id="ARBA00023269"/>
    </source>
</evidence>
<keyword evidence="6 10" id="KW-0158">Chromosome</keyword>
<dbReference type="CDD" id="cd22912">
    <property type="entry name" value="HFD_H4"/>
    <property type="match status" value="1"/>
</dbReference>
<sequence length="144" mass="15743">MARNLSQSTHSGARARKTVVGFSPASGQSANNAGLSGGAARTGAGGKGLGRSTLKRHRKILKDNIQGITKPAIRRLARRGGVKRISQDIYQRVREALKTFLEEIIRVACLAVEYRQQKTVTTHDIVWALDKRGNTLYGFGHYAK</sequence>
<dbReference type="GO" id="GO:0046982">
    <property type="term" value="F:protein heterodimerization activity"/>
    <property type="evidence" value="ECO:0007669"/>
    <property type="project" value="InterPro"/>
</dbReference>
<evidence type="ECO:0000256" key="1">
    <source>
        <dbReference type="ARBA" id="ARBA00002001"/>
    </source>
</evidence>
<dbReference type="SMART" id="SM00417">
    <property type="entry name" value="H4"/>
    <property type="match status" value="1"/>
</dbReference>
<dbReference type="OrthoDB" id="3919494at2759"/>
<evidence type="ECO:0000256" key="6">
    <source>
        <dbReference type="ARBA" id="ARBA00022454"/>
    </source>
</evidence>
<comment type="subcellular location">
    <subcellularLocation>
        <location evidence="3">Chromosome</location>
    </subcellularLocation>
    <subcellularLocation>
        <location evidence="2">Nucleus</location>
    </subcellularLocation>
</comment>
<name>A0A9Q9AXQ7_9PEZI</name>
<feature type="compositionally biased region" description="Low complexity" evidence="11">
    <location>
        <begin position="25"/>
        <end position="42"/>
    </location>
</feature>
<reference evidence="13" key="1">
    <citation type="submission" date="2022-06" db="EMBL/GenBank/DDBJ databases">
        <title>Complete genome sequences of two strains of the flax pathogen Septoria linicola.</title>
        <authorList>
            <person name="Lapalu N."/>
            <person name="Simon A."/>
            <person name="Demenou B."/>
            <person name="Paumier D."/>
            <person name="Guillot M.-P."/>
            <person name="Gout L."/>
            <person name="Valade R."/>
        </authorList>
    </citation>
    <scope>NUCLEOTIDE SEQUENCE</scope>
    <source>
        <strain evidence="13">SE15195</strain>
    </source>
</reference>
<dbReference type="PRINTS" id="PR00623">
    <property type="entry name" value="HISTONEH4"/>
</dbReference>
<evidence type="ECO:0000256" key="3">
    <source>
        <dbReference type="ARBA" id="ARBA00004286"/>
    </source>
</evidence>
<dbReference type="InterPro" id="IPR001951">
    <property type="entry name" value="Histone_H4"/>
</dbReference>
<dbReference type="Proteomes" id="UP001056384">
    <property type="component" value="Chromosome 9"/>
</dbReference>
<comment type="subunit">
    <text evidence="5 10">The nucleosome is a histone octamer containing two molecules each of H2A, H2B, H3 and H4 assembled in one H3-H4 heterotetramer and two H2A-H2B heterodimers. The octamer wraps approximately 147 bp of DNA.</text>
</comment>
<dbReference type="PANTHER" id="PTHR10484">
    <property type="entry name" value="HISTONE H4"/>
    <property type="match status" value="1"/>
</dbReference>
<feature type="domain" description="Transcription factor CBF/NF-Y/archaeal histone" evidence="12">
    <location>
        <begin position="72"/>
        <end position="129"/>
    </location>
</feature>
<evidence type="ECO:0000256" key="4">
    <source>
        <dbReference type="ARBA" id="ARBA00006564"/>
    </source>
</evidence>
<evidence type="ECO:0000256" key="5">
    <source>
        <dbReference type="ARBA" id="ARBA00011538"/>
    </source>
</evidence>